<dbReference type="Ensembl" id="ENSPNAT00000065334.1">
    <property type="protein sequence ID" value="ENSPNAP00000078617.1"/>
    <property type="gene ID" value="ENSPNAG00000037189.1"/>
</dbReference>
<dbReference type="PROSITE" id="PS50994">
    <property type="entry name" value="INTEGRASE"/>
    <property type="match status" value="1"/>
</dbReference>
<dbReference type="InterPro" id="IPR001584">
    <property type="entry name" value="Integrase_cat-core"/>
</dbReference>
<dbReference type="PANTHER" id="PTHR37984:SF15">
    <property type="entry name" value="INTEGRASE CATALYTIC DOMAIN-CONTAINING PROTEIN"/>
    <property type="match status" value="1"/>
</dbReference>
<evidence type="ECO:0000256" key="1">
    <source>
        <dbReference type="ARBA" id="ARBA00039658"/>
    </source>
</evidence>
<dbReference type="PANTHER" id="PTHR37984">
    <property type="entry name" value="PROTEIN CBG26694"/>
    <property type="match status" value="1"/>
</dbReference>
<reference evidence="3" key="3">
    <citation type="submission" date="2025-09" db="UniProtKB">
        <authorList>
            <consortium name="Ensembl"/>
        </authorList>
    </citation>
    <scope>IDENTIFICATION</scope>
</reference>
<proteinExistence type="predicted"/>
<dbReference type="GeneTree" id="ENSGT01000000214408"/>
<dbReference type="Gene3D" id="3.30.420.10">
    <property type="entry name" value="Ribonuclease H-like superfamily/Ribonuclease H"/>
    <property type="match status" value="1"/>
</dbReference>
<dbReference type="Proteomes" id="UP001501920">
    <property type="component" value="Chromosome 22"/>
</dbReference>
<reference evidence="3 4" key="1">
    <citation type="submission" date="2020-10" db="EMBL/GenBank/DDBJ databases">
        <title>Pygocentrus nattereri (red-bellied piranha) genome, fPygNat1, primary haplotype.</title>
        <authorList>
            <person name="Myers G."/>
            <person name="Meyer A."/>
            <person name="Karagic N."/>
            <person name="Pippel M."/>
            <person name="Winkler S."/>
            <person name="Tracey A."/>
            <person name="Wood J."/>
            <person name="Formenti G."/>
            <person name="Howe K."/>
            <person name="Fedrigo O."/>
            <person name="Jarvis E.D."/>
        </authorList>
    </citation>
    <scope>NUCLEOTIDE SEQUENCE [LARGE SCALE GENOMIC DNA]</scope>
</reference>
<evidence type="ECO:0000313" key="3">
    <source>
        <dbReference type="Ensembl" id="ENSPNAP00000078617.1"/>
    </source>
</evidence>
<reference evidence="3" key="2">
    <citation type="submission" date="2025-08" db="UniProtKB">
        <authorList>
            <consortium name="Ensembl"/>
        </authorList>
    </citation>
    <scope>IDENTIFICATION</scope>
</reference>
<dbReference type="InterPro" id="IPR041588">
    <property type="entry name" value="Integrase_H2C2"/>
</dbReference>
<dbReference type="InterPro" id="IPR012337">
    <property type="entry name" value="RNaseH-like_sf"/>
</dbReference>
<name>A0AAR2LVD6_PYGNA</name>
<dbReference type="GO" id="GO:0003676">
    <property type="term" value="F:nucleic acid binding"/>
    <property type="evidence" value="ECO:0007669"/>
    <property type="project" value="InterPro"/>
</dbReference>
<dbReference type="FunFam" id="3.30.420.10:FF:000032">
    <property type="entry name" value="Retrovirus-related Pol polyprotein from transposon 297-like Protein"/>
    <property type="match status" value="1"/>
</dbReference>
<protein>
    <recommendedName>
        <fullName evidence="1">Gypsy retrotransposon integrase-like protein 1</fullName>
    </recommendedName>
</protein>
<feature type="domain" description="Integrase catalytic" evidence="2">
    <location>
        <begin position="150"/>
        <end position="309"/>
    </location>
</feature>
<keyword evidence="4" id="KW-1185">Reference proteome</keyword>
<dbReference type="Gene3D" id="1.10.340.70">
    <property type="match status" value="1"/>
</dbReference>
<evidence type="ECO:0000313" key="4">
    <source>
        <dbReference type="Proteomes" id="UP001501920"/>
    </source>
</evidence>
<accession>A0AAR2LVD6</accession>
<evidence type="ECO:0000259" key="2">
    <source>
        <dbReference type="PROSITE" id="PS50994"/>
    </source>
</evidence>
<dbReference type="Pfam" id="PF17921">
    <property type="entry name" value="Integrase_H2C2"/>
    <property type="match status" value="1"/>
</dbReference>
<dbReference type="AlphaFoldDB" id="A0AAR2LVD6"/>
<dbReference type="InterPro" id="IPR036397">
    <property type="entry name" value="RNaseH_sf"/>
</dbReference>
<dbReference type="GO" id="GO:0015074">
    <property type="term" value="P:DNA integration"/>
    <property type="evidence" value="ECO:0007669"/>
    <property type="project" value="InterPro"/>
</dbReference>
<dbReference type="FunFam" id="1.10.340.70:FF:000001">
    <property type="entry name" value="Retrovirus-related Pol polyprotein from transposon gypsy-like Protein"/>
    <property type="match status" value="1"/>
</dbReference>
<dbReference type="SUPFAM" id="SSF53098">
    <property type="entry name" value="Ribonuclease H-like"/>
    <property type="match status" value="1"/>
</dbReference>
<dbReference type="InterPro" id="IPR050951">
    <property type="entry name" value="Retrovirus_Pol_polyprotein"/>
</dbReference>
<sequence>KSPLSREQLTQEQKSDPVLSILYRWKECGSLPRKEEVALESPAVHKYWLCWPQVELQHGVLYYRWERPGNKNPSFLLLVPASLQTEVLKACHDPPQSGHLGEGKTLERLRQNYHWYGMGEDVHLFVRRCKYCNECKMVGRTRRAKLQPYQAGAPLDRVHLDILGPFPVSGSGNRYILVIMDQFTCWVEALPVPDQGAETTAKKLVHEFVTRFGAPLELHTDQGSNFESLLFKNVCKLLQVSKTRTTPYHPASNGQAERFNRTLLQMIRCYVDRNQKNWDEHLPLLTAAYRSSVHVATKHTPNRLMLGREVHQPQDLWTGVAELQDSGLEVPELLYRLEEGMKETHNIARENLRALKEFQGHSRVNSYT</sequence>
<organism evidence="3 4">
    <name type="scientific">Pygocentrus nattereri</name>
    <name type="common">Red-bellied piranha</name>
    <dbReference type="NCBI Taxonomy" id="42514"/>
    <lineage>
        <taxon>Eukaryota</taxon>
        <taxon>Metazoa</taxon>
        <taxon>Chordata</taxon>
        <taxon>Craniata</taxon>
        <taxon>Vertebrata</taxon>
        <taxon>Euteleostomi</taxon>
        <taxon>Actinopterygii</taxon>
        <taxon>Neopterygii</taxon>
        <taxon>Teleostei</taxon>
        <taxon>Ostariophysi</taxon>
        <taxon>Characiformes</taxon>
        <taxon>Characoidei</taxon>
        <taxon>Pygocentrus</taxon>
    </lineage>
</organism>
<dbReference type="Pfam" id="PF00665">
    <property type="entry name" value="rve"/>
    <property type="match status" value="1"/>
</dbReference>